<feature type="transmembrane region" description="Helical" evidence="1">
    <location>
        <begin position="39"/>
        <end position="62"/>
    </location>
</feature>
<accession>A0A1F5HBV6</accession>
<keyword evidence="1" id="KW-0812">Transmembrane</keyword>
<gene>
    <name evidence="2" type="ORF">A2196_01980</name>
</gene>
<proteinExistence type="predicted"/>
<protein>
    <submittedName>
        <fullName evidence="2">Uncharacterized protein</fullName>
    </submittedName>
</protein>
<dbReference type="Proteomes" id="UP000176751">
    <property type="component" value="Unassembled WGS sequence"/>
</dbReference>
<sequence length="133" mass="14423">MDQKKVVNFLSFWVANTVVLLLGSVVLKSNVVLGNDKLSAPLAAIISGLILTGLIYLVPEVVKRSGYKIKDQNIWVAAYFIANVAIIWIIKRLAIITAFGISSIFWVLVVALVVTLVELGVAKITGAMKLAKK</sequence>
<feature type="transmembrane region" description="Helical" evidence="1">
    <location>
        <begin position="96"/>
        <end position="122"/>
    </location>
</feature>
<evidence type="ECO:0000313" key="2">
    <source>
        <dbReference type="EMBL" id="OGE01633.1"/>
    </source>
</evidence>
<evidence type="ECO:0000256" key="1">
    <source>
        <dbReference type="SAM" id="Phobius"/>
    </source>
</evidence>
<dbReference type="EMBL" id="MFCA01000025">
    <property type="protein sequence ID" value="OGE01633.1"/>
    <property type="molecule type" value="Genomic_DNA"/>
</dbReference>
<keyword evidence="1" id="KW-0472">Membrane</keyword>
<feature type="transmembrane region" description="Helical" evidence="1">
    <location>
        <begin position="7"/>
        <end position="27"/>
    </location>
</feature>
<feature type="transmembrane region" description="Helical" evidence="1">
    <location>
        <begin position="74"/>
        <end position="90"/>
    </location>
</feature>
<evidence type="ECO:0000313" key="3">
    <source>
        <dbReference type="Proteomes" id="UP000176751"/>
    </source>
</evidence>
<name>A0A1F5HBV6_9BACT</name>
<dbReference type="AlphaFoldDB" id="A0A1F5HBV6"/>
<reference evidence="2 3" key="1">
    <citation type="journal article" date="2016" name="Nat. Commun.">
        <title>Thousands of microbial genomes shed light on interconnected biogeochemical processes in an aquifer system.</title>
        <authorList>
            <person name="Anantharaman K."/>
            <person name="Brown C.T."/>
            <person name="Hug L.A."/>
            <person name="Sharon I."/>
            <person name="Castelle C.J."/>
            <person name="Probst A.J."/>
            <person name="Thomas B.C."/>
            <person name="Singh A."/>
            <person name="Wilkins M.J."/>
            <person name="Karaoz U."/>
            <person name="Brodie E.L."/>
            <person name="Williams K.H."/>
            <person name="Hubbard S.S."/>
            <person name="Banfield J.F."/>
        </authorList>
    </citation>
    <scope>NUCLEOTIDE SEQUENCE [LARGE SCALE GENOMIC DNA]</scope>
</reference>
<comment type="caution">
    <text evidence="2">The sequence shown here is derived from an EMBL/GenBank/DDBJ whole genome shotgun (WGS) entry which is preliminary data.</text>
</comment>
<keyword evidence="1" id="KW-1133">Transmembrane helix</keyword>
<organism evidence="2 3">
    <name type="scientific">Candidatus Curtissbacteria bacterium RIFOXYA1_FULL_41_14</name>
    <dbReference type="NCBI Taxonomy" id="1797737"/>
    <lineage>
        <taxon>Bacteria</taxon>
        <taxon>Candidatus Curtissiibacteriota</taxon>
    </lineage>
</organism>
<dbReference type="STRING" id="1797737.A2196_01980"/>